<dbReference type="AlphaFoldDB" id="A0AAV4PA72"/>
<evidence type="ECO:0000313" key="8">
    <source>
        <dbReference type="Proteomes" id="UP001054837"/>
    </source>
</evidence>
<protein>
    <recommendedName>
        <fullName evidence="9">Vacuolar ATPase assembly integral membrane protein VMA21 homolog</fullName>
    </recommendedName>
</protein>
<evidence type="ECO:0000256" key="1">
    <source>
        <dbReference type="ARBA" id="ARBA00022692"/>
    </source>
</evidence>
<keyword evidence="4 6" id="KW-0472">Membrane</keyword>
<organism evidence="7 8">
    <name type="scientific">Caerostris darwini</name>
    <dbReference type="NCBI Taxonomy" id="1538125"/>
    <lineage>
        <taxon>Eukaryota</taxon>
        <taxon>Metazoa</taxon>
        <taxon>Ecdysozoa</taxon>
        <taxon>Arthropoda</taxon>
        <taxon>Chelicerata</taxon>
        <taxon>Arachnida</taxon>
        <taxon>Araneae</taxon>
        <taxon>Araneomorphae</taxon>
        <taxon>Entelegynae</taxon>
        <taxon>Araneoidea</taxon>
        <taxon>Araneidae</taxon>
        <taxon>Caerostris</taxon>
    </lineage>
</organism>
<sequence length="170" mass="19691">MSRNIEHSESESHMPYFNGREVNLIDTDNENVENNVNDREVGRKDSKNPEGFALSKCKKLSECPKAQMLKSALIFRFIFARTCKSNMTTVKPRNPMLVLLFYSALMVTLPVMTFFFSQYAIENYMDTTYSRSYIYATACSVIVIHVILGIFVYYAYKEDKVVPYPPEKED</sequence>
<evidence type="ECO:0008006" key="9">
    <source>
        <dbReference type="Google" id="ProtNLM"/>
    </source>
</evidence>
<dbReference type="Proteomes" id="UP001054837">
    <property type="component" value="Unassembled WGS sequence"/>
</dbReference>
<dbReference type="PANTHER" id="PTHR31792:SF3">
    <property type="entry name" value="VACUOLAR ATPASE ASSEMBLY INTEGRAL MEMBRANE PROTEIN VMA21"/>
    <property type="match status" value="1"/>
</dbReference>
<dbReference type="GO" id="GO:0070072">
    <property type="term" value="P:vacuolar proton-transporting V-type ATPase complex assembly"/>
    <property type="evidence" value="ECO:0007669"/>
    <property type="project" value="InterPro"/>
</dbReference>
<comment type="caution">
    <text evidence="7">The sequence shown here is derived from an EMBL/GenBank/DDBJ whole genome shotgun (WGS) entry which is preliminary data.</text>
</comment>
<evidence type="ECO:0000313" key="7">
    <source>
        <dbReference type="EMBL" id="GIX93368.1"/>
    </source>
</evidence>
<dbReference type="Pfam" id="PF09446">
    <property type="entry name" value="VMA21"/>
    <property type="match status" value="1"/>
</dbReference>
<feature type="transmembrane region" description="Helical" evidence="6">
    <location>
        <begin position="133"/>
        <end position="156"/>
    </location>
</feature>
<evidence type="ECO:0000256" key="2">
    <source>
        <dbReference type="ARBA" id="ARBA00022824"/>
    </source>
</evidence>
<dbReference type="PANTHER" id="PTHR31792">
    <property type="entry name" value="VACUOLAR ATPASE ASSEMBLY INTEGRAL MEMBRANE PROTEIN VMA21"/>
    <property type="match status" value="1"/>
</dbReference>
<evidence type="ECO:0000256" key="3">
    <source>
        <dbReference type="ARBA" id="ARBA00022989"/>
    </source>
</evidence>
<dbReference type="GO" id="GO:0031410">
    <property type="term" value="C:cytoplasmic vesicle"/>
    <property type="evidence" value="ECO:0007669"/>
    <property type="project" value="UniProtKB-KW"/>
</dbReference>
<dbReference type="GO" id="GO:0005789">
    <property type="term" value="C:endoplasmic reticulum membrane"/>
    <property type="evidence" value="ECO:0007669"/>
    <property type="project" value="TreeGrafter"/>
</dbReference>
<keyword evidence="1 6" id="KW-0812">Transmembrane</keyword>
<evidence type="ECO:0000256" key="5">
    <source>
        <dbReference type="ARBA" id="ARBA00023329"/>
    </source>
</evidence>
<keyword evidence="2" id="KW-0256">Endoplasmic reticulum</keyword>
<keyword evidence="8" id="KW-1185">Reference proteome</keyword>
<reference evidence="7 8" key="1">
    <citation type="submission" date="2021-06" db="EMBL/GenBank/DDBJ databases">
        <title>Caerostris darwini draft genome.</title>
        <authorList>
            <person name="Kono N."/>
            <person name="Arakawa K."/>
        </authorList>
    </citation>
    <scope>NUCLEOTIDE SEQUENCE [LARGE SCALE GENOMIC DNA]</scope>
</reference>
<name>A0AAV4PA72_9ARAC</name>
<evidence type="ECO:0000256" key="4">
    <source>
        <dbReference type="ARBA" id="ARBA00023136"/>
    </source>
</evidence>
<keyword evidence="5" id="KW-0968">Cytoplasmic vesicle</keyword>
<evidence type="ECO:0000256" key="6">
    <source>
        <dbReference type="SAM" id="Phobius"/>
    </source>
</evidence>
<gene>
    <name evidence="7" type="primary">AVEN_4849_1</name>
    <name evidence="7" type="ORF">CDAR_475591</name>
</gene>
<dbReference type="EMBL" id="BPLQ01002493">
    <property type="protein sequence ID" value="GIX93368.1"/>
    <property type="molecule type" value="Genomic_DNA"/>
</dbReference>
<feature type="transmembrane region" description="Helical" evidence="6">
    <location>
        <begin position="97"/>
        <end position="121"/>
    </location>
</feature>
<dbReference type="InterPro" id="IPR019013">
    <property type="entry name" value="Vma21"/>
</dbReference>
<proteinExistence type="predicted"/>
<keyword evidence="3 6" id="KW-1133">Transmembrane helix</keyword>
<accession>A0AAV4PA72</accession>